<name>A0A9W8GC99_9FUNG</name>
<evidence type="ECO:0000259" key="4">
    <source>
        <dbReference type="PROSITE" id="PS50089"/>
    </source>
</evidence>
<feature type="coiled-coil region" evidence="3">
    <location>
        <begin position="112"/>
        <end position="146"/>
    </location>
</feature>
<reference evidence="5" key="1">
    <citation type="submission" date="2022-07" db="EMBL/GenBank/DDBJ databases">
        <title>Phylogenomic reconstructions and comparative analyses of Kickxellomycotina fungi.</title>
        <authorList>
            <person name="Reynolds N.K."/>
            <person name="Stajich J.E."/>
            <person name="Barry K."/>
            <person name="Grigoriev I.V."/>
            <person name="Crous P."/>
            <person name="Smith M.E."/>
        </authorList>
    </citation>
    <scope>NUCLEOTIDE SEQUENCE</scope>
    <source>
        <strain evidence="5">NRRL 3115</strain>
    </source>
</reference>
<dbReference type="GO" id="GO:0016925">
    <property type="term" value="P:protein sumoylation"/>
    <property type="evidence" value="ECO:0007669"/>
    <property type="project" value="TreeGrafter"/>
</dbReference>
<accession>A0A9W8GC99</accession>
<comment type="caution">
    <text evidence="5">The sequence shown here is derived from an EMBL/GenBank/DDBJ whole genome shotgun (WGS) entry which is preliminary data.</text>
</comment>
<dbReference type="PANTHER" id="PTHR22663:SF17">
    <property type="entry name" value="RING FINGER PROTEIN NARYA-RELATED"/>
    <property type="match status" value="1"/>
</dbReference>
<protein>
    <recommendedName>
        <fullName evidence="4">RING-type domain-containing protein</fullName>
    </recommendedName>
</protein>
<proteinExistence type="predicted"/>
<sequence>MSRPQNQQNEQPFAPPTWVHCNRCMTFGPTAHAQSGSATLLYILECTHVLCESCHLIAATSSSTVVCPVCNSSCATRPIGHNQLQSDVLSFFDSQKLLAEYDRVRYSLQFQMDNQRNAVDVLRERLTKQNRLLRESRARIEELERAISSYRNPNNSSSRVELTESADNSQDMYKDQLLLPRDHIIIAVLAAVFLIKHVLKPYIQLARQHPH</sequence>
<dbReference type="GO" id="GO:0000795">
    <property type="term" value="C:synaptonemal complex"/>
    <property type="evidence" value="ECO:0007669"/>
    <property type="project" value="InterPro"/>
</dbReference>
<dbReference type="GO" id="GO:0007131">
    <property type="term" value="P:reciprocal meiotic recombination"/>
    <property type="evidence" value="ECO:0007669"/>
    <property type="project" value="InterPro"/>
</dbReference>
<dbReference type="GO" id="GO:0007129">
    <property type="term" value="P:homologous chromosome pairing at meiosis"/>
    <property type="evidence" value="ECO:0007669"/>
    <property type="project" value="TreeGrafter"/>
</dbReference>
<gene>
    <name evidence="5" type="ORF">GGI25_001480</name>
</gene>
<keyword evidence="3" id="KW-0175">Coiled coil</keyword>
<evidence type="ECO:0000256" key="2">
    <source>
        <dbReference type="PROSITE-ProRule" id="PRU00175"/>
    </source>
</evidence>
<dbReference type="PROSITE" id="PS50089">
    <property type="entry name" value="ZF_RING_2"/>
    <property type="match status" value="1"/>
</dbReference>
<dbReference type="InterPro" id="IPR013083">
    <property type="entry name" value="Znf_RING/FYVE/PHD"/>
</dbReference>
<dbReference type="OrthoDB" id="2535391at2759"/>
<dbReference type="PANTHER" id="PTHR22663">
    <property type="entry name" value="RING FINGER PROTEIN NARYA-RELATED"/>
    <property type="match status" value="1"/>
</dbReference>
<feature type="domain" description="RING-type" evidence="4">
    <location>
        <begin position="21"/>
        <end position="71"/>
    </location>
</feature>
<evidence type="ECO:0000256" key="1">
    <source>
        <dbReference type="ARBA" id="ARBA00023254"/>
    </source>
</evidence>
<dbReference type="GO" id="GO:0019789">
    <property type="term" value="F:SUMO transferase activity"/>
    <property type="evidence" value="ECO:0007669"/>
    <property type="project" value="InterPro"/>
</dbReference>
<evidence type="ECO:0000313" key="5">
    <source>
        <dbReference type="EMBL" id="KAJ2679557.1"/>
    </source>
</evidence>
<dbReference type="Proteomes" id="UP001151518">
    <property type="component" value="Unassembled WGS sequence"/>
</dbReference>
<evidence type="ECO:0000256" key="3">
    <source>
        <dbReference type="SAM" id="Coils"/>
    </source>
</evidence>
<keyword evidence="2" id="KW-0479">Metal-binding</keyword>
<organism evidence="5 6">
    <name type="scientific">Coemansia spiralis</name>
    <dbReference type="NCBI Taxonomy" id="417178"/>
    <lineage>
        <taxon>Eukaryota</taxon>
        <taxon>Fungi</taxon>
        <taxon>Fungi incertae sedis</taxon>
        <taxon>Zoopagomycota</taxon>
        <taxon>Kickxellomycotina</taxon>
        <taxon>Kickxellomycetes</taxon>
        <taxon>Kickxellales</taxon>
        <taxon>Kickxellaceae</taxon>
        <taxon>Coemansia</taxon>
    </lineage>
</organism>
<dbReference type="EMBL" id="JANBTW010000011">
    <property type="protein sequence ID" value="KAJ2679557.1"/>
    <property type="molecule type" value="Genomic_DNA"/>
</dbReference>
<keyword evidence="1" id="KW-0469">Meiosis</keyword>
<evidence type="ECO:0000313" key="6">
    <source>
        <dbReference type="Proteomes" id="UP001151518"/>
    </source>
</evidence>
<dbReference type="Gene3D" id="3.30.40.10">
    <property type="entry name" value="Zinc/RING finger domain, C3HC4 (zinc finger)"/>
    <property type="match status" value="1"/>
</dbReference>
<dbReference type="InterPro" id="IPR001841">
    <property type="entry name" value="Znf_RING"/>
</dbReference>
<dbReference type="SUPFAM" id="SSF57850">
    <property type="entry name" value="RING/U-box"/>
    <property type="match status" value="1"/>
</dbReference>
<dbReference type="GO" id="GO:0008270">
    <property type="term" value="F:zinc ion binding"/>
    <property type="evidence" value="ECO:0007669"/>
    <property type="project" value="UniProtKB-KW"/>
</dbReference>
<keyword evidence="2" id="KW-0862">Zinc</keyword>
<keyword evidence="2" id="KW-0863">Zinc-finger</keyword>
<dbReference type="InterPro" id="IPR042123">
    <property type="entry name" value="Zip3/RNF212-like"/>
</dbReference>
<dbReference type="AlphaFoldDB" id="A0A9W8GC99"/>